<dbReference type="InterPro" id="IPR027417">
    <property type="entry name" value="P-loop_NTPase"/>
</dbReference>
<dbReference type="PANTHER" id="PTHR24223:SF443">
    <property type="entry name" value="MULTIDRUG-RESISTANCE LIKE PROTEIN 1, ISOFORM I"/>
    <property type="match status" value="1"/>
</dbReference>
<dbReference type="FunFam" id="1.20.1560.10:FF:000006">
    <property type="entry name" value="ATP-binding cassette, sub-family C (CFTR/MRP), member 9"/>
    <property type="match status" value="1"/>
</dbReference>
<dbReference type="PROSITE" id="PS50929">
    <property type="entry name" value="ABC_TM1F"/>
    <property type="match status" value="2"/>
</dbReference>
<keyword evidence="3 10" id="KW-0812">Transmembrane</keyword>
<dbReference type="PROSITE" id="PS00211">
    <property type="entry name" value="ABC_TRANSPORTER_1"/>
    <property type="match status" value="2"/>
</dbReference>
<dbReference type="FunFam" id="3.40.50.300:FF:000163">
    <property type="entry name" value="Multidrug resistance-associated protein member 4"/>
    <property type="match status" value="1"/>
</dbReference>
<feature type="transmembrane region" description="Helical" evidence="10">
    <location>
        <begin position="995"/>
        <end position="1016"/>
    </location>
</feature>
<reference evidence="13" key="1">
    <citation type="journal article" date="2020" name="Fungal Divers.">
        <title>Resolving the Mortierellaceae phylogeny through synthesis of multi-gene phylogenetics and phylogenomics.</title>
        <authorList>
            <person name="Vandepol N."/>
            <person name="Liber J."/>
            <person name="Desiro A."/>
            <person name="Na H."/>
            <person name="Kennedy M."/>
            <person name="Barry K."/>
            <person name="Grigoriev I.V."/>
            <person name="Miller A.N."/>
            <person name="O'Donnell K."/>
            <person name="Stajich J.E."/>
            <person name="Bonito G."/>
        </authorList>
    </citation>
    <scope>NUCLEOTIDE SEQUENCE</scope>
    <source>
        <strain evidence="13">NRRL 28262</strain>
    </source>
</reference>
<comment type="subcellular location">
    <subcellularLocation>
        <location evidence="1">Vacuole membrane</location>
        <topology evidence="1">Multi-pass membrane protein</topology>
    </subcellularLocation>
</comment>
<gene>
    <name evidence="13" type="ORF">BGZ95_000148</name>
</gene>
<feature type="transmembrane region" description="Helical" evidence="10">
    <location>
        <begin position="328"/>
        <end position="352"/>
    </location>
</feature>
<evidence type="ECO:0000256" key="8">
    <source>
        <dbReference type="ARBA" id="ARBA00023136"/>
    </source>
</evidence>
<dbReference type="SUPFAM" id="SSF90123">
    <property type="entry name" value="ABC transporter transmembrane region"/>
    <property type="match status" value="2"/>
</dbReference>
<keyword evidence="8 10" id="KW-0472">Membrane</keyword>
<evidence type="ECO:0000259" key="12">
    <source>
        <dbReference type="PROSITE" id="PS50929"/>
    </source>
</evidence>
<comment type="caution">
    <text evidence="13">The sequence shown here is derived from an EMBL/GenBank/DDBJ whole genome shotgun (WGS) entry which is preliminary data.</text>
</comment>
<evidence type="ECO:0000256" key="2">
    <source>
        <dbReference type="ARBA" id="ARBA00022448"/>
    </source>
</evidence>
<feature type="domain" description="ABC transmembrane type-1" evidence="12">
    <location>
        <begin position="179"/>
        <end position="476"/>
    </location>
</feature>
<feature type="domain" description="ABC transmembrane type-1" evidence="12">
    <location>
        <begin position="887"/>
        <end position="1164"/>
    </location>
</feature>
<keyword evidence="5" id="KW-0547">Nucleotide-binding</keyword>
<evidence type="ECO:0000313" key="13">
    <source>
        <dbReference type="EMBL" id="KAG0271976.1"/>
    </source>
</evidence>
<dbReference type="GO" id="GO:0005524">
    <property type="term" value="F:ATP binding"/>
    <property type="evidence" value="ECO:0007669"/>
    <property type="project" value="UniProtKB-KW"/>
</dbReference>
<evidence type="ECO:0000256" key="6">
    <source>
        <dbReference type="ARBA" id="ARBA00022840"/>
    </source>
</evidence>
<evidence type="ECO:0000256" key="7">
    <source>
        <dbReference type="ARBA" id="ARBA00022989"/>
    </source>
</evidence>
<feature type="transmembrane region" description="Helical" evidence="10">
    <location>
        <begin position="449"/>
        <end position="479"/>
    </location>
</feature>
<protein>
    <submittedName>
        <fullName evidence="13">Uncharacterized protein</fullName>
    </submittedName>
</protein>
<feature type="region of interest" description="Disordered" evidence="9">
    <location>
        <begin position="555"/>
        <end position="580"/>
    </location>
</feature>
<dbReference type="InterPro" id="IPR050173">
    <property type="entry name" value="ABC_transporter_C-like"/>
</dbReference>
<evidence type="ECO:0000256" key="9">
    <source>
        <dbReference type="SAM" id="MobiDB-lite"/>
    </source>
</evidence>
<dbReference type="InterPro" id="IPR036640">
    <property type="entry name" value="ABC1_TM_sf"/>
</dbReference>
<feature type="transmembrane region" description="Helical" evidence="10">
    <location>
        <begin position="63"/>
        <end position="81"/>
    </location>
</feature>
<dbReference type="FunFam" id="3.40.50.300:FF:000997">
    <property type="entry name" value="Multidrug resistance-associated protein 1"/>
    <property type="match status" value="1"/>
</dbReference>
<feature type="domain" description="ABC transporter" evidence="11">
    <location>
        <begin position="552"/>
        <end position="788"/>
    </location>
</feature>
<dbReference type="PROSITE" id="PS50893">
    <property type="entry name" value="ABC_TRANSPORTER_2"/>
    <property type="match status" value="2"/>
</dbReference>
<dbReference type="CDD" id="cd03250">
    <property type="entry name" value="ABCC_MRP_domain1"/>
    <property type="match status" value="1"/>
</dbReference>
<keyword evidence="6" id="KW-0067">ATP-binding</keyword>
<dbReference type="GO" id="GO:0140359">
    <property type="term" value="F:ABC-type transporter activity"/>
    <property type="evidence" value="ECO:0007669"/>
    <property type="project" value="InterPro"/>
</dbReference>
<feature type="transmembrane region" description="Helical" evidence="10">
    <location>
        <begin position="1111"/>
        <end position="1128"/>
    </location>
</feature>
<dbReference type="InterPro" id="IPR044746">
    <property type="entry name" value="ABCC_6TM_D1"/>
</dbReference>
<dbReference type="InterPro" id="IPR017871">
    <property type="entry name" value="ABC_transporter-like_CS"/>
</dbReference>
<dbReference type="PANTHER" id="PTHR24223">
    <property type="entry name" value="ATP-BINDING CASSETTE SUB-FAMILY C"/>
    <property type="match status" value="1"/>
</dbReference>
<sequence length="1508" mass="166986">MLGTGLLIVAWFLVPTLNYLEVQYEVRSSHYIFAFSIVSVIASAITTRTLDLLGHHQEHQFKCFIAFLAFNIAHFITEAWPRGRTTAQQKSQASRFEKANLFSLLTFHFLQHVVSLGYKRPLSFEDVDGLMPKNIRTEFTHAALSASWEAHVKKRQAKGQKPSLIKVVFLSHGARWARVMALSIASACMTYVAPQLLNALLGFIESYQPVTMPDGTIFRDPKPVSLGIILAFGLFFSTLTVSFMTAQYFAMTSILGLEIRTALIAMIYRKSLKLSTSAKQESTAGEISNHMSVDAERWPQATVFIPMLISVPFQIGIAIWMLYQKLGWSVFVGLGSIIVMLPIHIIMGKFFGTAKAAKLAAMDERLRLVNEVLAGIKIVKLYNWEESFKEKLKAARGKELKVLQKIGYVFSGMAILFSSTPLIVALVSFSCYATVGGRGFTHGEITPQIVFVSTSLFALLSAPISMLSQVLNMAISVWVATNRIQKFLLVEEIDDSMVEREDDDGHSAAGQDEKAAVIEIKDGVFAWCKEQADVETEKEAKKRLKLETKKQLQAEKEALKAGKPIPPKPQTPEDMDRSPTLTGINLRITKGSLTAVVGRVGQGKTSLLSAMIGDMYKRQGSVRIRGQVTYAAQQAWILNATLKDNITFGQEFDQNKYDHVIYVSGLLPDIAMLPAGDQTEIGERGINLSGGQKQRVSLARAAYQDADVYLFDDPLSAVDAHVDQHLWENLIGPNGLLKDKTRVLVTHGIHHLEHVDQIVVVKDKGISENGRYEELMETKGAFYQLINEYSINSRRNKKESSAKADSSDTITEIESDKTDVGAQSIDGETATQDGLEEEKEDEKEIIARAVATKAEEKLVAKEKMMEGNVSWGVYKSYLRAASYRNAIFALFLLVAAQGCQIGTNVWLKHWTSAGSENSPAKFLGVYAALVFTFMMLHMVVTFVVMALAGIRASRLLHEQLLNSILRLPMSFFDTTPLGRIVNRFSSDIYAADDSLPFGFMGVMMGLLSVVGSLIVIGSGTPIFLSLVPPLTVIFSMIQVYYIASSRSLKRIDSVSRSPIYQHFSETLTGVSTIRAMNVGPRFILDNANKTNVSANAYFTFIMSNRWLQVRLEALGATIVLGAGMFAVLSRNTLNTSTVGLSITYALSITEELTWAIRSYSDLANQLVSVERINEYVHKNPEAPSALPEDDSLPENWPQSGNIEFRNYSTRYRQGLELVVKDISFHVQPSEKVGIVGRTGAGKSSLTLALFRIVEAANSHWAQASHNGEEDPPALAPKARALTESTTNNTLNEKAKAQDQFIADEKNLVGLEGVEVEEVGGSIWIDGVDISTVGLSRLRKNLAIIPQDPTLFAGSVRENLDPFNELEDADLWEALERAHLKEQISALHGGLSFKVSQNGDNFSVGQRSLICLARALLRKTKVLILDEATAAVDVETDELIQKTIRKEFKDRTILTIAHRIKTVMDSDKILVLEKGRVEEFEPPQVLLQRPESHFYKLAEQAGEIKDTSA</sequence>
<name>A0AAD4D8N2_9FUNG</name>
<dbReference type="Gene3D" id="3.40.50.300">
    <property type="entry name" value="P-loop containing nucleotide triphosphate hydrolases"/>
    <property type="match status" value="2"/>
</dbReference>
<evidence type="ECO:0000256" key="5">
    <source>
        <dbReference type="ARBA" id="ARBA00022741"/>
    </source>
</evidence>
<dbReference type="GO" id="GO:0000329">
    <property type="term" value="C:fungal-type vacuole membrane"/>
    <property type="evidence" value="ECO:0007669"/>
    <property type="project" value="UniProtKB-ARBA"/>
</dbReference>
<keyword evidence="4" id="KW-0677">Repeat</keyword>
<dbReference type="Pfam" id="PF00664">
    <property type="entry name" value="ABC_membrane"/>
    <property type="match status" value="2"/>
</dbReference>
<evidence type="ECO:0000313" key="14">
    <source>
        <dbReference type="Proteomes" id="UP001194580"/>
    </source>
</evidence>
<feature type="transmembrane region" description="Helical" evidence="10">
    <location>
        <begin position="301"/>
        <end position="322"/>
    </location>
</feature>
<organism evidence="13 14">
    <name type="scientific">Linnemannia exigua</name>
    <dbReference type="NCBI Taxonomy" id="604196"/>
    <lineage>
        <taxon>Eukaryota</taxon>
        <taxon>Fungi</taxon>
        <taxon>Fungi incertae sedis</taxon>
        <taxon>Mucoromycota</taxon>
        <taxon>Mortierellomycotina</taxon>
        <taxon>Mortierellomycetes</taxon>
        <taxon>Mortierellales</taxon>
        <taxon>Mortierellaceae</taxon>
        <taxon>Linnemannia</taxon>
    </lineage>
</organism>
<dbReference type="SUPFAM" id="SSF52540">
    <property type="entry name" value="P-loop containing nucleoside triphosphate hydrolases"/>
    <property type="match status" value="3"/>
</dbReference>
<dbReference type="InterPro" id="IPR011527">
    <property type="entry name" value="ABC1_TM_dom"/>
</dbReference>
<dbReference type="Gene3D" id="1.20.1560.10">
    <property type="entry name" value="ABC transporter type 1, transmembrane domain"/>
    <property type="match status" value="2"/>
</dbReference>
<evidence type="ECO:0000256" key="3">
    <source>
        <dbReference type="ARBA" id="ARBA00022692"/>
    </source>
</evidence>
<feature type="transmembrane region" description="Helical" evidence="10">
    <location>
        <begin position="179"/>
        <end position="204"/>
    </location>
</feature>
<evidence type="ECO:0000256" key="4">
    <source>
        <dbReference type="ARBA" id="ARBA00022737"/>
    </source>
</evidence>
<dbReference type="EMBL" id="JAAAIL010001019">
    <property type="protein sequence ID" value="KAG0271976.1"/>
    <property type="molecule type" value="Genomic_DNA"/>
</dbReference>
<dbReference type="GO" id="GO:0016887">
    <property type="term" value="F:ATP hydrolysis activity"/>
    <property type="evidence" value="ECO:0007669"/>
    <property type="project" value="InterPro"/>
</dbReference>
<dbReference type="CDD" id="cd03244">
    <property type="entry name" value="ABCC_MRP_domain2"/>
    <property type="match status" value="1"/>
</dbReference>
<feature type="transmembrane region" description="Helical" evidence="10">
    <location>
        <begin position="886"/>
        <end position="906"/>
    </location>
</feature>
<evidence type="ECO:0000259" key="11">
    <source>
        <dbReference type="PROSITE" id="PS50893"/>
    </source>
</evidence>
<feature type="region of interest" description="Disordered" evidence="9">
    <location>
        <begin position="796"/>
        <end position="841"/>
    </location>
</feature>
<feature type="transmembrane region" description="Helical" evidence="10">
    <location>
        <begin position="406"/>
        <end position="429"/>
    </location>
</feature>
<evidence type="ECO:0000256" key="1">
    <source>
        <dbReference type="ARBA" id="ARBA00004128"/>
    </source>
</evidence>
<feature type="transmembrane region" description="Helical" evidence="10">
    <location>
        <begin position="224"/>
        <end position="250"/>
    </location>
</feature>
<feature type="transmembrane region" description="Helical" evidence="10">
    <location>
        <begin position="30"/>
        <end position="51"/>
    </location>
</feature>
<dbReference type="CDD" id="cd18579">
    <property type="entry name" value="ABC_6TM_ABCC_D1"/>
    <property type="match status" value="1"/>
</dbReference>
<accession>A0AAD4D8N2</accession>
<dbReference type="Pfam" id="PF00005">
    <property type="entry name" value="ABC_tran"/>
    <property type="match status" value="3"/>
</dbReference>
<feature type="domain" description="ABC transporter" evidence="11">
    <location>
        <begin position="1202"/>
        <end position="1498"/>
    </location>
</feature>
<keyword evidence="7 10" id="KW-1133">Transmembrane helix</keyword>
<dbReference type="InterPro" id="IPR003593">
    <property type="entry name" value="AAA+_ATPase"/>
</dbReference>
<dbReference type="FunFam" id="1.20.1560.10:FF:000001">
    <property type="entry name" value="ATP-binding cassette subfamily C member 1"/>
    <property type="match status" value="1"/>
</dbReference>
<keyword evidence="14" id="KW-1185">Reference proteome</keyword>
<dbReference type="CDD" id="cd18603">
    <property type="entry name" value="ABC_6TM_MRP1_2_3_6_D2_like"/>
    <property type="match status" value="1"/>
</dbReference>
<evidence type="ECO:0000256" key="10">
    <source>
        <dbReference type="SAM" id="Phobius"/>
    </source>
</evidence>
<feature type="transmembrane region" description="Helical" evidence="10">
    <location>
        <begin position="926"/>
        <end position="950"/>
    </location>
</feature>
<dbReference type="InterPro" id="IPR003439">
    <property type="entry name" value="ABC_transporter-like_ATP-bd"/>
</dbReference>
<keyword evidence="2" id="KW-0813">Transport</keyword>
<feature type="transmembrane region" description="Helical" evidence="10">
    <location>
        <begin position="1022"/>
        <end position="1043"/>
    </location>
</feature>
<proteinExistence type="predicted"/>
<dbReference type="Proteomes" id="UP001194580">
    <property type="component" value="Unassembled WGS sequence"/>
</dbReference>
<dbReference type="SMART" id="SM00382">
    <property type="entry name" value="AAA"/>
    <property type="match status" value="2"/>
</dbReference>